<dbReference type="GO" id="GO:0005886">
    <property type="term" value="C:plasma membrane"/>
    <property type="evidence" value="ECO:0007669"/>
    <property type="project" value="UniProtKB-SubCell"/>
</dbReference>
<evidence type="ECO:0000256" key="6">
    <source>
        <dbReference type="SAM" id="MobiDB-lite"/>
    </source>
</evidence>
<feature type="region of interest" description="Disordered" evidence="6">
    <location>
        <begin position="388"/>
        <end position="422"/>
    </location>
</feature>
<dbReference type="Pfam" id="PF07690">
    <property type="entry name" value="MFS_1"/>
    <property type="match status" value="1"/>
</dbReference>
<dbReference type="OrthoDB" id="4427197at2"/>
<dbReference type="PANTHER" id="PTHR43124:SF3">
    <property type="entry name" value="CHLORAMPHENICOL EFFLUX PUMP RV0191"/>
    <property type="match status" value="1"/>
</dbReference>
<feature type="transmembrane region" description="Helical" evidence="7">
    <location>
        <begin position="328"/>
        <end position="348"/>
    </location>
</feature>
<evidence type="ECO:0000259" key="8">
    <source>
        <dbReference type="PROSITE" id="PS50850"/>
    </source>
</evidence>
<feature type="transmembrane region" description="Helical" evidence="7">
    <location>
        <begin position="73"/>
        <end position="93"/>
    </location>
</feature>
<evidence type="ECO:0000256" key="1">
    <source>
        <dbReference type="ARBA" id="ARBA00004651"/>
    </source>
</evidence>
<dbReference type="eggNOG" id="COG2814">
    <property type="taxonomic scope" value="Bacteria"/>
</dbReference>
<dbReference type="GO" id="GO:0022857">
    <property type="term" value="F:transmembrane transporter activity"/>
    <property type="evidence" value="ECO:0007669"/>
    <property type="project" value="InterPro"/>
</dbReference>
<dbReference type="RefSeq" id="WP_036397998.1">
    <property type="nucleotide sequence ID" value="NZ_CCBB010000001.1"/>
</dbReference>
<dbReference type="PROSITE" id="PS50850">
    <property type="entry name" value="MFS"/>
    <property type="match status" value="1"/>
</dbReference>
<feature type="transmembrane region" description="Helical" evidence="7">
    <location>
        <begin position="354"/>
        <end position="374"/>
    </location>
</feature>
<dbReference type="InterPro" id="IPR050189">
    <property type="entry name" value="MFS_Efflux_Transporters"/>
</dbReference>
<comment type="subcellular location">
    <subcellularLocation>
        <location evidence="1">Cell membrane</location>
        <topology evidence="1">Multi-pass membrane protein</topology>
    </subcellularLocation>
</comment>
<evidence type="ECO:0000313" key="9">
    <source>
        <dbReference type="EMBL" id="CDO08132.1"/>
    </source>
</evidence>
<comment type="caution">
    <text evidence="9">The sequence shown here is derived from an EMBL/GenBank/DDBJ whole genome shotgun (WGS) entry which is preliminary data.</text>
</comment>
<feature type="transmembrane region" description="Helical" evidence="7">
    <location>
        <begin position="136"/>
        <end position="158"/>
    </location>
</feature>
<dbReference type="InterPro" id="IPR020846">
    <property type="entry name" value="MFS_dom"/>
</dbReference>
<evidence type="ECO:0000256" key="3">
    <source>
        <dbReference type="ARBA" id="ARBA00022692"/>
    </source>
</evidence>
<evidence type="ECO:0000256" key="7">
    <source>
        <dbReference type="SAM" id="Phobius"/>
    </source>
</evidence>
<keyword evidence="2" id="KW-1003">Cell membrane</keyword>
<gene>
    <name evidence="9" type="ORF">BN977_02951</name>
</gene>
<feature type="domain" description="Major facilitator superfamily (MFS) profile" evidence="8">
    <location>
        <begin position="6"/>
        <end position="378"/>
    </location>
</feature>
<keyword evidence="10" id="KW-1185">Reference proteome</keyword>
<dbReference type="InterPro" id="IPR036259">
    <property type="entry name" value="MFS_trans_sf"/>
</dbReference>
<feature type="transmembrane region" description="Helical" evidence="7">
    <location>
        <begin position="164"/>
        <end position="182"/>
    </location>
</feature>
<reference evidence="9" key="1">
    <citation type="submission" date="2014-03" db="EMBL/GenBank/DDBJ databases">
        <title>Draft Genome Sequence of Mycobacterium cosmeticum DSM 44829.</title>
        <authorList>
            <person name="Croce O."/>
            <person name="Robert C."/>
            <person name="Raoult D."/>
            <person name="Drancourt M."/>
        </authorList>
    </citation>
    <scope>NUCLEOTIDE SEQUENCE [LARGE SCALE GENOMIC DNA]</scope>
    <source>
        <strain evidence="9">DSM 44829</strain>
    </source>
</reference>
<keyword evidence="4 7" id="KW-1133">Transmembrane helix</keyword>
<protein>
    <submittedName>
        <fullName evidence="9">Integral membrane protein</fullName>
    </submittedName>
</protein>
<feature type="transmembrane region" description="Helical" evidence="7">
    <location>
        <begin position="235"/>
        <end position="257"/>
    </location>
</feature>
<keyword evidence="3 7" id="KW-0812">Transmembrane</keyword>
<dbReference type="Gene3D" id="1.20.1250.20">
    <property type="entry name" value="MFS general substrate transporter like domains"/>
    <property type="match status" value="1"/>
</dbReference>
<dbReference type="STRING" id="258533.BN977_02951"/>
<accession>W9AZ06</accession>
<dbReference type="EMBL" id="CCBB010000001">
    <property type="protein sequence ID" value="CDO08132.1"/>
    <property type="molecule type" value="Genomic_DNA"/>
</dbReference>
<evidence type="ECO:0000313" key="10">
    <source>
        <dbReference type="Proteomes" id="UP000028870"/>
    </source>
</evidence>
<dbReference type="SUPFAM" id="SSF103473">
    <property type="entry name" value="MFS general substrate transporter"/>
    <property type="match status" value="1"/>
</dbReference>
<dbReference type="PANTHER" id="PTHR43124">
    <property type="entry name" value="PURINE EFFLUX PUMP PBUE"/>
    <property type="match status" value="1"/>
</dbReference>
<evidence type="ECO:0000256" key="2">
    <source>
        <dbReference type="ARBA" id="ARBA00022475"/>
    </source>
</evidence>
<dbReference type="AlphaFoldDB" id="W9AZ06"/>
<proteinExistence type="predicted"/>
<feature type="transmembrane region" description="Helical" evidence="7">
    <location>
        <begin position="202"/>
        <end position="229"/>
    </location>
</feature>
<keyword evidence="5 7" id="KW-0472">Membrane</keyword>
<feature type="transmembrane region" description="Helical" evidence="7">
    <location>
        <begin position="269"/>
        <end position="287"/>
    </location>
</feature>
<organism evidence="9 10">
    <name type="scientific">Mycolicibacterium cosmeticum</name>
    <dbReference type="NCBI Taxonomy" id="258533"/>
    <lineage>
        <taxon>Bacteria</taxon>
        <taxon>Bacillati</taxon>
        <taxon>Actinomycetota</taxon>
        <taxon>Actinomycetes</taxon>
        <taxon>Mycobacteriales</taxon>
        <taxon>Mycobacteriaceae</taxon>
        <taxon>Mycolicibacterium</taxon>
    </lineage>
</organism>
<sequence>MKAPALLQTTVLSAALFVYLTAEMFPIGVLTDMTRDLHTTESNAGRMLTAYALVAGVAILPTVTLTRRLDRRVVLVGALVVLAVSQAALAIAPNLPSALAARAIAAIPHGLLWSTVPIVAVSLVPKNRQGRATAQVFLGGSAALVGGAPLMTGLASWIGWRAAAGATAVSAMLLAVLLWAVWSDVQPSEETTDQAPQDASWLLPVTRVCVLTVVVVTASYAPFTFFAVIAQPYGFHSWSLGGLQLAFGAAGLVAVAGIGTQIDRNPHRALGLTVTGLAVAFGVLALAPPTMVFFLGVILWGAAQACVAPTMQSAALRSSPRAEVMASALFVLAFQVGISAGSLLGSVVLDRAGLSRLLVGALLGLMPVVAFLVAQRLRPTVAAVTKEVGKGPSGASRACGAVAPPRQTRAMKPGRGQSSPSA</sequence>
<reference evidence="9" key="2">
    <citation type="submission" date="2014-03" db="EMBL/GenBank/DDBJ databases">
        <authorList>
            <person name="Urmite Genomes"/>
        </authorList>
    </citation>
    <scope>NUCLEOTIDE SEQUENCE</scope>
    <source>
        <strain evidence="9">DSM 44829</strain>
    </source>
</reference>
<feature type="transmembrane region" description="Helical" evidence="7">
    <location>
        <begin position="99"/>
        <end position="124"/>
    </location>
</feature>
<name>W9AZ06_MYCCO</name>
<dbReference type="Proteomes" id="UP000028870">
    <property type="component" value="Unassembled WGS sequence"/>
</dbReference>
<evidence type="ECO:0000256" key="4">
    <source>
        <dbReference type="ARBA" id="ARBA00022989"/>
    </source>
</evidence>
<dbReference type="InterPro" id="IPR011701">
    <property type="entry name" value="MFS"/>
</dbReference>
<feature type="transmembrane region" description="Helical" evidence="7">
    <location>
        <begin position="293"/>
        <end position="316"/>
    </location>
</feature>
<dbReference type="CDD" id="cd17324">
    <property type="entry name" value="MFS_NepI_like"/>
    <property type="match status" value="1"/>
</dbReference>
<evidence type="ECO:0000256" key="5">
    <source>
        <dbReference type="ARBA" id="ARBA00023136"/>
    </source>
</evidence>
<feature type="transmembrane region" description="Helical" evidence="7">
    <location>
        <begin position="48"/>
        <end position="66"/>
    </location>
</feature>